<accession>A0A9X7YPW9</accession>
<feature type="transmembrane region" description="Helical" evidence="9">
    <location>
        <begin position="6"/>
        <end position="25"/>
    </location>
</feature>
<evidence type="ECO:0000313" key="10">
    <source>
        <dbReference type="EMBL" id="QQD25094.1"/>
    </source>
</evidence>
<name>A0A9X7YPW9_9GAMM</name>
<dbReference type="InterPro" id="IPR007272">
    <property type="entry name" value="Sulf_transp_TsuA/YedE"/>
</dbReference>
<protein>
    <submittedName>
        <fullName evidence="10">YeeE/YedE family protein</fullName>
    </submittedName>
</protein>
<evidence type="ECO:0000313" key="11">
    <source>
        <dbReference type="Proteomes" id="UP000596074"/>
    </source>
</evidence>
<keyword evidence="5 9" id="KW-0812">Transmembrane</keyword>
<dbReference type="RefSeq" id="WP_228345156.1">
    <property type="nucleotide sequence ID" value="NZ_CP046056.1"/>
</dbReference>
<dbReference type="Pfam" id="PF04143">
    <property type="entry name" value="Sulf_transp"/>
    <property type="match status" value="1"/>
</dbReference>
<evidence type="ECO:0000256" key="9">
    <source>
        <dbReference type="SAM" id="Phobius"/>
    </source>
</evidence>
<evidence type="ECO:0000256" key="7">
    <source>
        <dbReference type="ARBA" id="ARBA00023136"/>
    </source>
</evidence>
<dbReference type="KEGG" id="vcw:GJQ55_11695"/>
<dbReference type="PANTHER" id="PTHR30574">
    <property type="entry name" value="INNER MEMBRANE PROTEIN YEDE"/>
    <property type="match status" value="1"/>
</dbReference>
<dbReference type="AlphaFoldDB" id="A0A9X7YPW9"/>
<evidence type="ECO:0000256" key="8">
    <source>
        <dbReference type="ARBA" id="ARBA00035655"/>
    </source>
</evidence>
<keyword evidence="11" id="KW-1185">Reference proteome</keyword>
<evidence type="ECO:0000256" key="1">
    <source>
        <dbReference type="ARBA" id="ARBA00004429"/>
    </source>
</evidence>
<keyword evidence="2" id="KW-0813">Transport</keyword>
<proteinExistence type="inferred from homology"/>
<evidence type="ECO:0000256" key="4">
    <source>
        <dbReference type="ARBA" id="ARBA00022519"/>
    </source>
</evidence>
<sequence length="136" mass="14185">MMYELAGGTLIGLAAALLWLGIGRISGMTGVLSSVFQSWQPQRRWALWFLAGLLLAYPLFRLLGGEAPVVITDHKGLLAAAGLLVGFGTYIGNGCTSGHGVCGMGRLSVRSTVATVTFMVAGVVTVAMMNQLGVQV</sequence>
<evidence type="ECO:0000256" key="5">
    <source>
        <dbReference type="ARBA" id="ARBA00022692"/>
    </source>
</evidence>
<keyword evidence="7 9" id="KW-0472">Membrane</keyword>
<feature type="transmembrane region" description="Helical" evidence="9">
    <location>
        <begin position="76"/>
        <end position="95"/>
    </location>
</feature>
<dbReference type="EMBL" id="CP046056">
    <property type="protein sequence ID" value="QQD25094.1"/>
    <property type="molecule type" value="Genomic_DNA"/>
</dbReference>
<feature type="transmembrane region" description="Helical" evidence="9">
    <location>
        <begin position="107"/>
        <end position="129"/>
    </location>
</feature>
<dbReference type="PANTHER" id="PTHR30574:SF1">
    <property type="entry name" value="SULPHUR TRANSPORT DOMAIN-CONTAINING PROTEIN"/>
    <property type="match status" value="1"/>
</dbReference>
<feature type="transmembrane region" description="Helical" evidence="9">
    <location>
        <begin position="45"/>
        <end position="64"/>
    </location>
</feature>
<reference evidence="10 11" key="1">
    <citation type="submission" date="2019-11" db="EMBL/GenBank/DDBJ databases">
        <title>Venatorbacter sp. nov. a predator of Campylobacter and other Gram-negative bacteria.</title>
        <authorList>
            <person name="Saeedi A."/>
            <person name="Cummings N.J."/>
            <person name="Connerton I.F."/>
            <person name="Connerton P.L."/>
        </authorList>
    </citation>
    <scope>NUCLEOTIDE SEQUENCE [LARGE SCALE GENOMIC DNA]</scope>
    <source>
        <strain evidence="10">XL5</strain>
    </source>
</reference>
<comment type="similarity">
    <text evidence="8">Belongs to the TsuA/YedE (TC 9.B.102) family.</text>
</comment>
<organism evidence="10 11">
    <name type="scientific">Venatoribacter cucullus</name>
    <dbReference type="NCBI Taxonomy" id="2661630"/>
    <lineage>
        <taxon>Bacteria</taxon>
        <taxon>Pseudomonadati</taxon>
        <taxon>Pseudomonadota</taxon>
        <taxon>Gammaproteobacteria</taxon>
        <taxon>Oceanospirillales</taxon>
        <taxon>Oceanospirillaceae</taxon>
        <taxon>Venatoribacter</taxon>
    </lineage>
</organism>
<keyword evidence="4" id="KW-0997">Cell inner membrane</keyword>
<evidence type="ECO:0000256" key="6">
    <source>
        <dbReference type="ARBA" id="ARBA00022989"/>
    </source>
</evidence>
<dbReference type="GO" id="GO:0005886">
    <property type="term" value="C:plasma membrane"/>
    <property type="evidence" value="ECO:0007669"/>
    <property type="project" value="UniProtKB-SubCell"/>
</dbReference>
<evidence type="ECO:0000256" key="2">
    <source>
        <dbReference type="ARBA" id="ARBA00022448"/>
    </source>
</evidence>
<evidence type="ECO:0000256" key="3">
    <source>
        <dbReference type="ARBA" id="ARBA00022475"/>
    </source>
</evidence>
<keyword evidence="3" id="KW-1003">Cell membrane</keyword>
<keyword evidence="6 9" id="KW-1133">Transmembrane helix</keyword>
<comment type="subcellular location">
    <subcellularLocation>
        <location evidence="1">Cell inner membrane</location>
        <topology evidence="1">Multi-pass membrane protein</topology>
    </subcellularLocation>
</comment>
<gene>
    <name evidence="10" type="ORF">GJQ55_11695</name>
</gene>
<dbReference type="Proteomes" id="UP000596074">
    <property type="component" value="Chromosome"/>
</dbReference>